<name>A0A6P8PHC5_GEOSA</name>
<keyword evidence="2" id="KW-1185">Reference proteome</keyword>
<gene>
    <name evidence="3" type="primary">ZG16</name>
</gene>
<feature type="signal peptide" evidence="1">
    <location>
        <begin position="1"/>
        <end position="19"/>
    </location>
</feature>
<dbReference type="Proteomes" id="UP000515159">
    <property type="component" value="Chromosome 13"/>
</dbReference>
<sequence>MPRMLLLMVFSLLTDCGSSNEIQPRALSFEREYGSGSGVAFSSSSQQVYGPITAVQIYETSSYISGYGFQNYLKATFHKQVTPELGLDLARAGPIMAVQVAHE</sequence>
<accession>A0A6P8PHC5</accession>
<dbReference type="CTD" id="653808"/>
<feature type="chain" id="PRO_5027596455" evidence="1">
    <location>
        <begin position="20"/>
        <end position="103"/>
    </location>
</feature>
<keyword evidence="1" id="KW-0732">Signal</keyword>
<evidence type="ECO:0000313" key="2">
    <source>
        <dbReference type="Proteomes" id="UP000515159"/>
    </source>
</evidence>
<proteinExistence type="predicted"/>
<protein>
    <submittedName>
        <fullName evidence="3">Zymogen granule membrane protein 16 isoform X2</fullName>
    </submittedName>
</protein>
<dbReference type="GeneID" id="117347776"/>
<organism evidence="2 3">
    <name type="scientific">Geotrypetes seraphini</name>
    <name type="common">Gaboon caecilian</name>
    <name type="synonym">Caecilia seraphini</name>
    <dbReference type="NCBI Taxonomy" id="260995"/>
    <lineage>
        <taxon>Eukaryota</taxon>
        <taxon>Metazoa</taxon>
        <taxon>Chordata</taxon>
        <taxon>Craniata</taxon>
        <taxon>Vertebrata</taxon>
        <taxon>Euteleostomi</taxon>
        <taxon>Amphibia</taxon>
        <taxon>Gymnophiona</taxon>
        <taxon>Geotrypetes</taxon>
    </lineage>
</organism>
<dbReference type="AlphaFoldDB" id="A0A6P8PHC5"/>
<evidence type="ECO:0000256" key="1">
    <source>
        <dbReference type="SAM" id="SignalP"/>
    </source>
</evidence>
<reference evidence="3" key="1">
    <citation type="submission" date="2025-08" db="UniProtKB">
        <authorList>
            <consortium name="RefSeq"/>
        </authorList>
    </citation>
    <scope>IDENTIFICATION</scope>
</reference>
<dbReference type="RefSeq" id="XP_033775026.1">
    <property type="nucleotide sequence ID" value="XM_033919135.1"/>
</dbReference>
<evidence type="ECO:0000313" key="3">
    <source>
        <dbReference type="RefSeq" id="XP_033775026.1"/>
    </source>
</evidence>